<evidence type="ECO:0000313" key="1">
    <source>
        <dbReference type="EMBL" id="KAJ7522351.1"/>
    </source>
</evidence>
<accession>A0ACC2AXV5</accession>
<gene>
    <name evidence="1" type="ORF">O6H91_18G007700</name>
</gene>
<organism evidence="1 2">
    <name type="scientific">Diphasiastrum complanatum</name>
    <name type="common">Issler's clubmoss</name>
    <name type="synonym">Lycopodium complanatum</name>
    <dbReference type="NCBI Taxonomy" id="34168"/>
    <lineage>
        <taxon>Eukaryota</taxon>
        <taxon>Viridiplantae</taxon>
        <taxon>Streptophyta</taxon>
        <taxon>Embryophyta</taxon>
        <taxon>Tracheophyta</taxon>
        <taxon>Lycopodiopsida</taxon>
        <taxon>Lycopodiales</taxon>
        <taxon>Lycopodiaceae</taxon>
        <taxon>Lycopodioideae</taxon>
        <taxon>Diphasiastrum</taxon>
    </lineage>
</organism>
<keyword evidence="2" id="KW-1185">Reference proteome</keyword>
<dbReference type="Proteomes" id="UP001162992">
    <property type="component" value="Chromosome 18"/>
</dbReference>
<comment type="caution">
    <text evidence="1">The sequence shown here is derived from an EMBL/GenBank/DDBJ whole genome shotgun (WGS) entry which is preliminary data.</text>
</comment>
<protein>
    <submittedName>
        <fullName evidence="1">Uncharacterized protein</fullName>
    </submittedName>
</protein>
<evidence type="ECO:0000313" key="2">
    <source>
        <dbReference type="Proteomes" id="UP001162992"/>
    </source>
</evidence>
<dbReference type="EMBL" id="CM055109">
    <property type="protein sequence ID" value="KAJ7522351.1"/>
    <property type="molecule type" value="Genomic_DNA"/>
</dbReference>
<reference evidence="2" key="1">
    <citation type="journal article" date="2024" name="Proc. Natl. Acad. Sci. U.S.A.">
        <title>Extraordinary preservation of gene collinearity over three hundred million years revealed in homosporous lycophytes.</title>
        <authorList>
            <person name="Li C."/>
            <person name="Wickell D."/>
            <person name="Kuo L.Y."/>
            <person name="Chen X."/>
            <person name="Nie B."/>
            <person name="Liao X."/>
            <person name="Peng D."/>
            <person name="Ji J."/>
            <person name="Jenkins J."/>
            <person name="Williams M."/>
            <person name="Shu S."/>
            <person name="Plott C."/>
            <person name="Barry K."/>
            <person name="Rajasekar S."/>
            <person name="Grimwood J."/>
            <person name="Han X."/>
            <person name="Sun S."/>
            <person name="Hou Z."/>
            <person name="He W."/>
            <person name="Dai G."/>
            <person name="Sun C."/>
            <person name="Schmutz J."/>
            <person name="Leebens-Mack J.H."/>
            <person name="Li F.W."/>
            <person name="Wang L."/>
        </authorList>
    </citation>
    <scope>NUCLEOTIDE SEQUENCE [LARGE SCALE GENOMIC DNA]</scope>
    <source>
        <strain evidence="2">cv. PW_Plant_1</strain>
    </source>
</reference>
<name>A0ACC2AXV5_DIPCM</name>
<sequence>MGIQGLLPAIKSVTTPVHVKEYAGKTVAVDTYSWLHKGAFTCCKELCKGQPTFKYVDYCMHKVNLLRHHGVKPLLVFDGGLLPMKAEQEAKRARTRKEHLNRAREHELSGNRSAAYESYQKAVDITPSIALGLIEVLRQECIDFIVAPYEADAQLAFLCLQGHVDAVITEDSDLVAYCCPKVLFKMDKYGQGEEFRFVNLGKSKDLNFTSFTKQMVLEMCVLSGCDYLSSLHGMGLKKAHGLIRRFKCYQKVIKHLRFSGLTISKDYDEKFEKAMLTFQHQRVYDSVKEDIVHVTDIPFSLGLNLDFLGPWLPQPLVKNIAKGVVDPLTLKPFENSIIYLSNWQEKVEQKKPVMHEQFEKKRIVLPVQKNLLTKYFTPASRASKQQFRAPRSTPESPDSAEDLFVSDSDNLPAKTFMETEILSAGTSDDLQEILGFEAYEQCQTANNNTGVQSCIAVVKEARKVEGNSI</sequence>
<proteinExistence type="predicted"/>